<dbReference type="EMBL" id="JAHESE010000004">
    <property type="protein sequence ID" value="MBT1707896.1"/>
    <property type="molecule type" value="Genomic_DNA"/>
</dbReference>
<dbReference type="InterPro" id="IPR000601">
    <property type="entry name" value="PKD_dom"/>
</dbReference>
<dbReference type="PROSITE" id="PS50093">
    <property type="entry name" value="PKD"/>
    <property type="match status" value="1"/>
</dbReference>
<evidence type="ECO:0000313" key="3">
    <source>
        <dbReference type="Proteomes" id="UP001319080"/>
    </source>
</evidence>
<dbReference type="RefSeq" id="WP_254083488.1">
    <property type="nucleotide sequence ID" value="NZ_JAHESE010000004.1"/>
</dbReference>
<feature type="domain" description="PKD" evidence="1">
    <location>
        <begin position="1483"/>
        <end position="1515"/>
    </location>
</feature>
<dbReference type="Proteomes" id="UP001319080">
    <property type="component" value="Unassembled WGS sequence"/>
</dbReference>
<dbReference type="Pfam" id="PF13585">
    <property type="entry name" value="CHU_C"/>
    <property type="match status" value="1"/>
</dbReference>
<keyword evidence="3" id="KW-1185">Reference proteome</keyword>
<dbReference type="SUPFAM" id="SSF49299">
    <property type="entry name" value="PKD domain"/>
    <property type="match status" value="2"/>
</dbReference>
<comment type="caution">
    <text evidence="2">The sequence shown here is derived from an EMBL/GenBank/DDBJ whole genome shotgun (WGS) entry which is preliminary data.</text>
</comment>
<evidence type="ECO:0000259" key="1">
    <source>
        <dbReference type="PROSITE" id="PS50093"/>
    </source>
</evidence>
<reference evidence="2 3" key="1">
    <citation type="submission" date="2021-05" db="EMBL/GenBank/DDBJ databases">
        <title>A Polyphasic approach of four new species of the genus Ohtaekwangia: Ohtaekwangia histidinii sp. nov., Ohtaekwangia cretensis sp. nov., Ohtaekwangia indiensis sp. nov., Ohtaekwangia reichenbachii sp. nov. from diverse environment.</title>
        <authorList>
            <person name="Octaviana S."/>
        </authorList>
    </citation>
    <scope>NUCLEOTIDE SEQUENCE [LARGE SCALE GENOMIC DNA]</scope>
    <source>
        <strain evidence="2 3">PWU5</strain>
    </source>
</reference>
<evidence type="ECO:0000313" key="2">
    <source>
        <dbReference type="EMBL" id="MBT1707896.1"/>
    </source>
</evidence>
<dbReference type="CDD" id="cd00146">
    <property type="entry name" value="PKD"/>
    <property type="match status" value="1"/>
</dbReference>
<protein>
    <submittedName>
        <fullName evidence="2">Gliding motility-associated C-terminal domain-containing protein</fullName>
    </submittedName>
</protein>
<dbReference type="InterPro" id="IPR022409">
    <property type="entry name" value="PKD/Chitinase_dom"/>
</dbReference>
<organism evidence="2 3">
    <name type="scientific">Dawidia cretensis</name>
    <dbReference type="NCBI Taxonomy" id="2782350"/>
    <lineage>
        <taxon>Bacteria</taxon>
        <taxon>Pseudomonadati</taxon>
        <taxon>Bacteroidota</taxon>
        <taxon>Cytophagia</taxon>
        <taxon>Cytophagales</taxon>
        <taxon>Chryseotaleaceae</taxon>
        <taxon>Dawidia</taxon>
    </lineage>
</organism>
<dbReference type="SMART" id="SM00089">
    <property type="entry name" value="PKD"/>
    <property type="match status" value="2"/>
</dbReference>
<sequence length="1650" mass="175964">MLDFCKRISVLISFAVLLLSGSRAYSQCIGLPAVAALGSNKVPAGLCAPVSANLIYTIQFASPVAAGQLELVYDWGDGSPSEVVTLTAGSRLYYEERTHDFPRESGCEYVVTMTIRYNGVPCSNTRQIQKISSWRTDEFNGGDIGLVSPVTNTPEHLVCEGSDLRVIFDDRSVFNCNSQFVQLPPNTIESPNVEDRWRQIIYNGPVSGNKIPNVSVNGTPLTSASGADIISNYADPRGTLHLVSPVRIDDARRSPSLEITAPGGFGAGFPKPGDAFSLTLRYWNFCNPYDDPDIPGPPADLVNGDHRPIQRTSIIRVIAPPAAPVPSSEVVCNGITPKAFSVTGVPSANTIRWYENIPGPDRPGALLGTGKTLPVTAHPAWVSNTTPGVYKVWASQQPTSGVVTCESPKTMVTRTIRERLEIGETAPAVPAEICNDSALSVVLPPAPVLPAGGATKYTWVGSDGVNLLPGSASTATFAVDVADFQGQLSVDRTIRVSESYSTTPACAVNKQYSFKVYRASVGGVVSLAEDVCEGSAVDTLLLTEAVGAIRRWEVRKDLTSFIPFTGISGDNYIVPGVLTPGTYTFRAVVGNGSCAELYSAESTVQVFALPTPVYAGSDQFHCSSLVSEPLDATVPSVGVGRWSYIASVPANLPAPQFSNVNAPNATISILRENAGAYTLRWTVTNDICQRYDDVVIDFGTTPSDALAGPDQALCGRETTLSGNTPQKGVGRWTLVSGPQNCQDNTSCSVVIENPLSPTSSIRLSNESGYGIYTVRWSISSGGNNCFLKTDDVTIRFDRPIGVAANDTDVICVDPEGLLPISLSGSVEGNVGTAYWANVNGHGNVSGSSASSGTITASYTPTLDDYTAGTPIRVKLVAVPLPASVCPSIEHAITIQIDRRPMANAGADIPFVCSADVALRADAPMYGAAGRWSANNAGVLFTDETDPYTGVTQLPAPPSRVQFTWTVTSASGRCVSKPSTVEVARVALPDVRDATVQQCEIFNGTTQINLSLSENSVTTLPAGQREISWYRGPGMIPVNSGTIQSGITDGEFFFARVEDTRTGCSAQAKLTVFVLPAPKVMDGLVTLCDETAGGVSVSGVDLTAAKFRDAVTDESDITIKWYSSLEEAQQNSNAIDTEIDVTRRRDIYARITKNVSPFCFSVAKVVVVVNPVPAVSAIFGRESVCQGHSATPEGELPFETYQVTPIPGATYHWEVPEGVSGFRIFGGGEENDFYLLLQFPNVLTGTIKVTPELNGCMGSAVEKPIRVDAAPVKPAIVGASEVYEDARGIPYAVSPNNYPSSIYNWEIRRRSDNSTGGAYIIEGQATGNILVNVLTEDVILSVRENNAMCASETASMVISVKELPPPEDLLASFNATPMASCFPATIVAQNLSTGADTYSWTLYGEGGVAATSNLINPQFTVSSPGTYRLQLIATHAATGESDQVQVSDIRVLDVPYAAFTVNNNVIYAPDTELKLLNFSSRADTYQWSFGDGETSSLFEPTHTYQQEGAYFLTLQAGIDHGQQDVDGDGSTDGPLICYDTAATQVAVREGGYIQIPNAFTPNESGPTGGQPSGEGINDVFRPIVKGVRTYKMQIFNRWGTKVFETEDPEVGWDGYNAAGELMHAGVYVYKIEMTLSNGEHDTRMGDVGLIH</sequence>
<accession>A0AAP2DV01</accession>
<dbReference type="Pfam" id="PF18911">
    <property type="entry name" value="PKD_4"/>
    <property type="match status" value="1"/>
</dbReference>
<dbReference type="InterPro" id="IPR013783">
    <property type="entry name" value="Ig-like_fold"/>
</dbReference>
<dbReference type="Gene3D" id="2.60.40.10">
    <property type="entry name" value="Immunoglobulins"/>
    <property type="match status" value="2"/>
</dbReference>
<dbReference type="InterPro" id="IPR035986">
    <property type="entry name" value="PKD_dom_sf"/>
</dbReference>
<gene>
    <name evidence="2" type="ORF">KK062_06675</name>
</gene>
<name>A0AAP2DV01_9BACT</name>
<proteinExistence type="predicted"/>